<accession>A0A399F664</accession>
<dbReference type="AlphaFoldDB" id="A0A399F664"/>
<evidence type="ECO:0008006" key="3">
    <source>
        <dbReference type="Google" id="ProtNLM"/>
    </source>
</evidence>
<proteinExistence type="predicted"/>
<organism evidence="1 2">
    <name type="scientific">Meiothermus granaticius NBRC 107808</name>
    <dbReference type="NCBI Taxonomy" id="1227551"/>
    <lineage>
        <taxon>Bacteria</taxon>
        <taxon>Thermotogati</taxon>
        <taxon>Deinococcota</taxon>
        <taxon>Deinococci</taxon>
        <taxon>Thermales</taxon>
        <taxon>Thermaceae</taxon>
        <taxon>Meiothermus</taxon>
    </lineage>
</organism>
<gene>
    <name evidence="1" type="ORF">Mgrana_02510</name>
</gene>
<sequence length="325" mass="36161">MLLLPTLGPFHLLHPRYNAVSVLEYVRQQAPQQVWLASYGPEELAAGTWRDEGELPLFHLLPWAQAARVPVEALDSRAYLKAEADRFRQALSQFPKGQEILASAAGLEERLQSLLTTPQSPQTLWSPAILAELQAYLTDYRERFGEGPATGFRQERMQALASQLRDRQPTEPVVILADLLDYALLRGLLPEAQTPEPQAPSPAERQRSVLDRAWRLEASDDWGALLAQLAEVGSPEAQYCAAQIYLAAGQPGDALELLEELIHSEFSFPEYLPGYVLARYGQLADLSNQRDKALRAYQAVLALAWAPREAQEIALAGQRAPFKVS</sequence>
<keyword evidence="2" id="KW-1185">Reference proteome</keyword>
<comment type="caution">
    <text evidence="1">The sequence shown here is derived from an EMBL/GenBank/DDBJ whole genome shotgun (WGS) entry which is preliminary data.</text>
</comment>
<dbReference type="SUPFAM" id="SSF48452">
    <property type="entry name" value="TPR-like"/>
    <property type="match status" value="1"/>
</dbReference>
<dbReference type="InterPro" id="IPR011990">
    <property type="entry name" value="TPR-like_helical_dom_sf"/>
</dbReference>
<dbReference type="Proteomes" id="UP000266178">
    <property type="component" value="Unassembled WGS sequence"/>
</dbReference>
<dbReference type="RefSeq" id="WP_119357965.1">
    <property type="nucleotide sequence ID" value="NZ_BJXM01000001.1"/>
</dbReference>
<reference evidence="1 2" key="1">
    <citation type="submission" date="2018-08" db="EMBL/GenBank/DDBJ databases">
        <title>Meiothermus granaticius genome AF-68 sequencing project.</title>
        <authorList>
            <person name="Da Costa M.S."/>
            <person name="Albuquerque L."/>
            <person name="Raposo P."/>
            <person name="Froufe H.J.C."/>
            <person name="Barroso C.S."/>
            <person name="Egas C."/>
        </authorList>
    </citation>
    <scope>NUCLEOTIDE SEQUENCE [LARGE SCALE GENOMIC DNA]</scope>
    <source>
        <strain evidence="1 2">AF-68</strain>
    </source>
</reference>
<evidence type="ECO:0000313" key="1">
    <source>
        <dbReference type="EMBL" id="RIH91570.1"/>
    </source>
</evidence>
<protein>
    <recommendedName>
        <fullName evidence="3">Tetratricopeptide repeat protein</fullName>
    </recommendedName>
</protein>
<dbReference type="EMBL" id="QWLB01000038">
    <property type="protein sequence ID" value="RIH91570.1"/>
    <property type="molecule type" value="Genomic_DNA"/>
</dbReference>
<dbReference type="OrthoDB" id="24925at2"/>
<name>A0A399F664_9DEIN</name>
<evidence type="ECO:0000313" key="2">
    <source>
        <dbReference type="Proteomes" id="UP000266178"/>
    </source>
</evidence>